<gene>
    <name evidence="2" type="ORF">AaE_012522</name>
</gene>
<feature type="chain" id="PRO_5025674789" evidence="1">
    <location>
        <begin position="17"/>
        <end position="116"/>
    </location>
</feature>
<evidence type="ECO:0000313" key="3">
    <source>
        <dbReference type="Proteomes" id="UP000469452"/>
    </source>
</evidence>
<comment type="caution">
    <text evidence="2">The sequence shown here is derived from an EMBL/GenBank/DDBJ whole genome shotgun (WGS) entry which is preliminary data.</text>
</comment>
<feature type="non-terminal residue" evidence="2">
    <location>
        <position position="116"/>
    </location>
</feature>
<accession>A0A6A4ZGR1</accession>
<sequence length="116" mass="12776">MKVAVALSFMAAVVQAKVSVSVRRELEAKPVVDAIAYFYGVNVNTLAFTEGENRKQTLFNALNNDVVTIESTLKSVLDNVERKVVHTSWLIGASFLTGLTKEDIEKLSKNPKMTLC</sequence>
<evidence type="ECO:0000313" key="2">
    <source>
        <dbReference type="EMBL" id="KAF0710443.1"/>
    </source>
</evidence>
<evidence type="ECO:0000256" key="1">
    <source>
        <dbReference type="SAM" id="SignalP"/>
    </source>
</evidence>
<protein>
    <submittedName>
        <fullName evidence="2">Uncharacterized protein</fullName>
    </submittedName>
</protein>
<reference evidence="2 3" key="1">
    <citation type="submission" date="2019-06" db="EMBL/GenBank/DDBJ databases">
        <title>Genomics analysis of Aphanomyces spp. identifies a new class of oomycete effector associated with host adaptation.</title>
        <authorList>
            <person name="Gaulin E."/>
        </authorList>
    </citation>
    <scope>NUCLEOTIDE SEQUENCE [LARGE SCALE GENOMIC DNA]</scope>
    <source>
        <strain evidence="2 3">E</strain>
    </source>
</reference>
<feature type="signal peptide" evidence="1">
    <location>
        <begin position="1"/>
        <end position="16"/>
    </location>
</feature>
<dbReference type="AlphaFoldDB" id="A0A6A4ZGR1"/>
<organism evidence="2 3">
    <name type="scientific">Aphanomyces astaci</name>
    <name type="common">Crayfish plague agent</name>
    <dbReference type="NCBI Taxonomy" id="112090"/>
    <lineage>
        <taxon>Eukaryota</taxon>
        <taxon>Sar</taxon>
        <taxon>Stramenopiles</taxon>
        <taxon>Oomycota</taxon>
        <taxon>Saprolegniomycetes</taxon>
        <taxon>Saprolegniales</taxon>
        <taxon>Verrucalvaceae</taxon>
        <taxon>Aphanomyces</taxon>
    </lineage>
</organism>
<name>A0A6A4ZGR1_APHAT</name>
<dbReference type="Proteomes" id="UP000469452">
    <property type="component" value="Unassembled WGS sequence"/>
</dbReference>
<dbReference type="EMBL" id="VJMI01018522">
    <property type="protein sequence ID" value="KAF0710443.1"/>
    <property type="molecule type" value="Genomic_DNA"/>
</dbReference>
<proteinExistence type="predicted"/>
<keyword evidence="1" id="KW-0732">Signal</keyword>